<organism evidence="1 2">
    <name type="scientific">Chania multitudinisentens RB-25</name>
    <dbReference type="NCBI Taxonomy" id="1441930"/>
    <lineage>
        <taxon>Bacteria</taxon>
        <taxon>Pseudomonadati</taxon>
        <taxon>Pseudomonadota</taxon>
        <taxon>Gammaproteobacteria</taxon>
        <taxon>Enterobacterales</taxon>
        <taxon>Yersiniaceae</taxon>
        <taxon>Chania</taxon>
    </lineage>
</organism>
<dbReference type="InterPro" id="IPR009057">
    <property type="entry name" value="Homeodomain-like_sf"/>
</dbReference>
<protein>
    <submittedName>
        <fullName evidence="1">Uncharacterized protein</fullName>
    </submittedName>
</protein>
<dbReference type="EMBL" id="CP007044">
    <property type="protein sequence ID" value="AHG22548.2"/>
    <property type="molecule type" value="Genomic_DNA"/>
</dbReference>
<dbReference type="Proteomes" id="UP000019030">
    <property type="component" value="Chromosome"/>
</dbReference>
<reference evidence="1 2" key="2">
    <citation type="submission" date="2015-03" db="EMBL/GenBank/DDBJ databases">
        <authorList>
            <person name="Chan K.-G."/>
        </authorList>
    </citation>
    <scope>NUCLEOTIDE SEQUENCE [LARGE SCALE GENOMIC DNA]</scope>
    <source>
        <strain evidence="1 2">RB-25</strain>
    </source>
</reference>
<name>W0LFA4_9GAMM</name>
<evidence type="ECO:0000313" key="1">
    <source>
        <dbReference type="EMBL" id="AHG22548.2"/>
    </source>
</evidence>
<gene>
    <name evidence="1" type="ORF">Z042_00100</name>
</gene>
<proteinExistence type="predicted"/>
<keyword evidence="2" id="KW-1185">Reference proteome</keyword>
<dbReference type="InterPro" id="IPR002197">
    <property type="entry name" value="HTH_Fis"/>
</dbReference>
<dbReference type="STRING" id="1441930.Z042_00100"/>
<dbReference type="SUPFAM" id="SSF46689">
    <property type="entry name" value="Homeodomain-like"/>
    <property type="match status" value="1"/>
</dbReference>
<dbReference type="HOGENOM" id="CLU_2083235_0_0_6"/>
<dbReference type="eggNOG" id="COG2204">
    <property type="taxonomic scope" value="Bacteria"/>
</dbReference>
<dbReference type="PRINTS" id="PR01590">
    <property type="entry name" value="HTHFIS"/>
</dbReference>
<dbReference type="GO" id="GO:0043565">
    <property type="term" value="F:sequence-specific DNA binding"/>
    <property type="evidence" value="ECO:0007669"/>
    <property type="project" value="InterPro"/>
</dbReference>
<accession>W0LFA4</accession>
<dbReference type="KEGG" id="sfo:Z042_00100"/>
<evidence type="ECO:0000313" key="2">
    <source>
        <dbReference type="Proteomes" id="UP000019030"/>
    </source>
</evidence>
<sequence length="117" mass="13342">MQEPQHHAPLHQPLSLCPYRSANRNKFMTTGDIIINPFNPSSTPPITPQESASELPTLPLDLKAWQHQQEKNLLEMALQQGRSNQRKAADLLGLTYHQWRGMLKKHTLLQSGEPENE</sequence>
<dbReference type="AlphaFoldDB" id="W0LFA4"/>
<dbReference type="Gene3D" id="1.10.10.60">
    <property type="entry name" value="Homeodomain-like"/>
    <property type="match status" value="1"/>
</dbReference>
<reference evidence="1 2" key="1">
    <citation type="submission" date="2014-01" db="EMBL/GenBank/DDBJ databases">
        <title>Isolation of Serratia multitudinisentens RB-25 from Ex-Landfill site.</title>
        <authorList>
            <person name="Robson E.H.J."/>
        </authorList>
    </citation>
    <scope>NUCLEOTIDE SEQUENCE [LARGE SCALE GENOMIC DNA]</scope>
    <source>
        <strain evidence="1 2">RB-25</strain>
    </source>
</reference>